<comment type="caution">
    <text evidence="3">The sequence shown here is derived from an EMBL/GenBank/DDBJ whole genome shotgun (WGS) entry which is preliminary data.</text>
</comment>
<keyword evidence="2" id="KW-0732">Signal</keyword>
<accession>A0AAD4Q022</accession>
<keyword evidence="4" id="KW-1185">Reference proteome</keyword>
<organism evidence="3 4">
    <name type="scientific">Talaromyces proteolyticus</name>
    <dbReference type="NCBI Taxonomy" id="1131652"/>
    <lineage>
        <taxon>Eukaryota</taxon>
        <taxon>Fungi</taxon>
        <taxon>Dikarya</taxon>
        <taxon>Ascomycota</taxon>
        <taxon>Pezizomycotina</taxon>
        <taxon>Eurotiomycetes</taxon>
        <taxon>Eurotiomycetidae</taxon>
        <taxon>Eurotiales</taxon>
        <taxon>Trichocomaceae</taxon>
        <taxon>Talaromyces</taxon>
        <taxon>Talaromyces sect. Bacilispori</taxon>
    </lineage>
</organism>
<proteinExistence type="predicted"/>
<feature type="region of interest" description="Disordered" evidence="1">
    <location>
        <begin position="292"/>
        <end position="314"/>
    </location>
</feature>
<evidence type="ECO:0000256" key="1">
    <source>
        <dbReference type="SAM" id="MobiDB-lite"/>
    </source>
</evidence>
<feature type="compositionally biased region" description="Basic and acidic residues" evidence="1">
    <location>
        <begin position="114"/>
        <end position="135"/>
    </location>
</feature>
<dbReference type="GeneID" id="70239623"/>
<evidence type="ECO:0000256" key="2">
    <source>
        <dbReference type="SAM" id="SignalP"/>
    </source>
</evidence>
<feature type="signal peptide" evidence="2">
    <location>
        <begin position="1"/>
        <end position="17"/>
    </location>
</feature>
<name>A0AAD4Q022_9EURO</name>
<reference evidence="3" key="1">
    <citation type="submission" date="2021-12" db="EMBL/GenBank/DDBJ databases">
        <title>Convergent genome expansion in fungi linked to evolution of root-endophyte symbiosis.</title>
        <authorList>
            <consortium name="DOE Joint Genome Institute"/>
            <person name="Ke Y.-H."/>
            <person name="Bonito G."/>
            <person name="Liao H.-L."/>
            <person name="Looney B."/>
            <person name="Rojas-Flechas A."/>
            <person name="Nash J."/>
            <person name="Hameed K."/>
            <person name="Schadt C."/>
            <person name="Martin F."/>
            <person name="Crous P.W."/>
            <person name="Miettinen O."/>
            <person name="Magnuson J.K."/>
            <person name="Labbe J."/>
            <person name="Jacobson D."/>
            <person name="Doktycz M.J."/>
            <person name="Veneault-Fourrey C."/>
            <person name="Kuo A."/>
            <person name="Mondo S."/>
            <person name="Calhoun S."/>
            <person name="Riley R."/>
            <person name="Ohm R."/>
            <person name="LaButti K."/>
            <person name="Andreopoulos B."/>
            <person name="Pangilinan J."/>
            <person name="Nolan M."/>
            <person name="Tritt A."/>
            <person name="Clum A."/>
            <person name="Lipzen A."/>
            <person name="Daum C."/>
            <person name="Barry K."/>
            <person name="Grigoriev I.V."/>
            <person name="Vilgalys R."/>
        </authorList>
    </citation>
    <scope>NUCLEOTIDE SEQUENCE</scope>
    <source>
        <strain evidence="3">PMI_201</strain>
    </source>
</reference>
<evidence type="ECO:0000313" key="4">
    <source>
        <dbReference type="Proteomes" id="UP001201262"/>
    </source>
</evidence>
<feature type="compositionally biased region" description="Acidic residues" evidence="1">
    <location>
        <begin position="366"/>
        <end position="405"/>
    </location>
</feature>
<protein>
    <submittedName>
        <fullName evidence="3">Uncharacterized protein</fullName>
    </submittedName>
</protein>
<gene>
    <name evidence="3" type="ORF">BGW36DRAFT_128404</name>
</gene>
<dbReference type="Proteomes" id="UP001201262">
    <property type="component" value="Unassembled WGS sequence"/>
</dbReference>
<feature type="region of interest" description="Disordered" evidence="1">
    <location>
        <begin position="110"/>
        <end position="142"/>
    </location>
</feature>
<sequence>MICIWSGNLTSTWCVLCLQQIIKNMTGWATRILKPELSSCISRVISESPSVFVYPLDHLGKVKKEWHEERITKQSDLQKGNKKQRPLFGYPPAERSFDIFMSTIKPAANTASELSKEDGKPRPLFDDSLTQKDSDPLNNTVKSTLNAASDLPKKAGELNPLFGYPPTERQSDTLTSTIKPTVNAASGLPEETGNPHSLFSYPPTEIRSDRSMTTADTTTPLASRNVEPATRGKKRIMHNGRYITINLPSVDNRKCHLGKLNNLDADALGSDNSVHLPREPETAPAARVEIQGESASDNTVTQGGVGSSGSSQGASFYTAREISSPVEDLSQMYCTYETTKSSSRRAHNTWWESYYFGLDENLDKGEDNDEDNGEDNGEDNDEDNDEYNDEDNDEDSDDDDDDDESYVPSTNSDMDMSESEASSESSSTDEEATTSITNTDGERNPSEINNEENANKSTDLASQGVSSSGRIRLLSEIEIKKTLLKAVFALDKSEFASLKTVPEILQGLSRAELYSALWRYSEAEYTEDTPKEIDQTMSKDEIDQTKAQLQDMSKTSLGENLLIFLCSPDLFFDICSDFLNLDHVLRIGAEALDIIHSKSPLPID</sequence>
<dbReference type="AlphaFoldDB" id="A0AAD4Q022"/>
<feature type="region of interest" description="Disordered" evidence="1">
    <location>
        <begin position="361"/>
        <end position="468"/>
    </location>
</feature>
<dbReference type="EMBL" id="JAJTJA010000004">
    <property type="protein sequence ID" value="KAH8700384.1"/>
    <property type="molecule type" value="Genomic_DNA"/>
</dbReference>
<feature type="compositionally biased region" description="Polar residues" evidence="1">
    <location>
        <begin position="446"/>
        <end position="468"/>
    </location>
</feature>
<evidence type="ECO:0000313" key="3">
    <source>
        <dbReference type="EMBL" id="KAH8700384.1"/>
    </source>
</evidence>
<feature type="chain" id="PRO_5042143300" evidence="2">
    <location>
        <begin position="18"/>
        <end position="604"/>
    </location>
</feature>
<dbReference type="RefSeq" id="XP_046074090.1">
    <property type="nucleotide sequence ID" value="XM_046209336.1"/>
</dbReference>